<keyword evidence="3" id="KW-1185">Reference proteome</keyword>
<evidence type="ECO:0000313" key="2">
    <source>
        <dbReference type="EMBL" id="CAD7702222.1"/>
    </source>
</evidence>
<proteinExistence type="predicted"/>
<evidence type="ECO:0000256" key="1">
    <source>
        <dbReference type="SAM" id="MobiDB-lite"/>
    </source>
</evidence>
<dbReference type="AlphaFoldDB" id="A0A8S1J8J1"/>
<accession>A0A8S1J8J1</accession>
<evidence type="ECO:0000313" key="3">
    <source>
        <dbReference type="Proteomes" id="UP000708148"/>
    </source>
</evidence>
<feature type="region of interest" description="Disordered" evidence="1">
    <location>
        <begin position="69"/>
        <end position="93"/>
    </location>
</feature>
<reference evidence="2" key="1">
    <citation type="submission" date="2020-12" db="EMBL/GenBank/DDBJ databases">
        <authorList>
            <person name="Iha C."/>
        </authorList>
    </citation>
    <scope>NUCLEOTIDE SEQUENCE</scope>
</reference>
<dbReference type="Proteomes" id="UP000708148">
    <property type="component" value="Unassembled WGS sequence"/>
</dbReference>
<gene>
    <name evidence="2" type="ORF">OSTQU699_LOCUS7579</name>
</gene>
<organism evidence="2 3">
    <name type="scientific">Ostreobium quekettii</name>
    <dbReference type="NCBI Taxonomy" id="121088"/>
    <lineage>
        <taxon>Eukaryota</taxon>
        <taxon>Viridiplantae</taxon>
        <taxon>Chlorophyta</taxon>
        <taxon>core chlorophytes</taxon>
        <taxon>Ulvophyceae</taxon>
        <taxon>TCBD clade</taxon>
        <taxon>Bryopsidales</taxon>
        <taxon>Ostreobineae</taxon>
        <taxon>Ostreobiaceae</taxon>
        <taxon>Ostreobium</taxon>
    </lineage>
</organism>
<sequence>MALASNSFMGVARATKTTLRRRRHAKLHVANLLMSVCWGKIRGHAGPPFQDTITTHSRRGVRGSSMVAAREMATTSRQEESAGEPVPGEVSPR</sequence>
<protein>
    <submittedName>
        <fullName evidence="2">Uncharacterized protein</fullName>
    </submittedName>
</protein>
<comment type="caution">
    <text evidence="2">The sequence shown here is derived from an EMBL/GenBank/DDBJ whole genome shotgun (WGS) entry which is preliminary data.</text>
</comment>
<name>A0A8S1J8J1_9CHLO</name>
<dbReference type="EMBL" id="CAJHUC010001747">
    <property type="protein sequence ID" value="CAD7702222.1"/>
    <property type="molecule type" value="Genomic_DNA"/>
</dbReference>